<proteinExistence type="predicted"/>
<name>A0A9P0NXJ0_ACAOB</name>
<dbReference type="Gene3D" id="3.30.160.60">
    <property type="entry name" value="Classic Zinc Finger"/>
    <property type="match status" value="1"/>
</dbReference>
<gene>
    <name evidence="3" type="ORF">ACAOBT_LOCUS3871</name>
</gene>
<organism evidence="3 4">
    <name type="scientific">Acanthoscelides obtectus</name>
    <name type="common">Bean weevil</name>
    <name type="synonym">Bruchus obtectus</name>
    <dbReference type="NCBI Taxonomy" id="200917"/>
    <lineage>
        <taxon>Eukaryota</taxon>
        <taxon>Metazoa</taxon>
        <taxon>Ecdysozoa</taxon>
        <taxon>Arthropoda</taxon>
        <taxon>Hexapoda</taxon>
        <taxon>Insecta</taxon>
        <taxon>Pterygota</taxon>
        <taxon>Neoptera</taxon>
        <taxon>Endopterygota</taxon>
        <taxon>Coleoptera</taxon>
        <taxon>Polyphaga</taxon>
        <taxon>Cucujiformia</taxon>
        <taxon>Chrysomeloidea</taxon>
        <taxon>Chrysomelidae</taxon>
        <taxon>Bruchinae</taxon>
        <taxon>Bruchini</taxon>
        <taxon>Acanthoscelides</taxon>
    </lineage>
</organism>
<dbReference type="PANTHER" id="PTHR33936">
    <property type="entry name" value="PROTEIN CBG17840"/>
    <property type="match status" value="1"/>
</dbReference>
<evidence type="ECO:0000313" key="4">
    <source>
        <dbReference type="Proteomes" id="UP001152888"/>
    </source>
</evidence>
<keyword evidence="1" id="KW-0863">Zinc-finger</keyword>
<dbReference type="AlphaFoldDB" id="A0A9P0NXJ0"/>
<dbReference type="InterPro" id="IPR013087">
    <property type="entry name" value="Znf_C2H2_type"/>
</dbReference>
<dbReference type="OrthoDB" id="6779477at2759"/>
<keyword evidence="4" id="KW-1185">Reference proteome</keyword>
<dbReference type="EMBL" id="CAKOFQ010006690">
    <property type="protein sequence ID" value="CAH1960906.1"/>
    <property type="molecule type" value="Genomic_DNA"/>
</dbReference>
<sequence>METPKSYICSACCKKFTLHSTFTKHVRKLHQSDVETLAPYKYKKKENYKYNCDKCGKNFNKKYHWTYHMRKVHKSDLDTQYEKKSQEKKCPLCTYESSKREVLLTHFEVEHQISIISLEIKFPTYEKFVEWKDGYQERTVSSFIVRETKKRKDKQFKLYTCHRSGFFAPTGTGKRSLKLTGSHKINGYCPAQIEVYISESGDVAAKVIETHVGHKNDIQHLNLSVKEKQWLANKLAADMSFEDIMNEVDKTIGDHNYLRRINLLTKKDLYNIRKHYLKEVEISEVASSTEDESNDHNSNDGMIIENSDSKADVVSYIVQEGLVPVVTNDFEQQKKSLIEEFTIIVEGLQSPSDLQTLQDTLQKGGLCQPETIHSTSEEEKTNSGSVVYNEVVYILHIQE</sequence>
<keyword evidence="1" id="KW-0862">Zinc</keyword>
<dbReference type="Proteomes" id="UP001152888">
    <property type="component" value="Unassembled WGS sequence"/>
</dbReference>
<comment type="caution">
    <text evidence="3">The sequence shown here is derived from an EMBL/GenBank/DDBJ whole genome shotgun (WGS) entry which is preliminary data.</text>
</comment>
<dbReference type="PANTHER" id="PTHR33936:SF24">
    <property type="entry name" value="C2H2-TYPE DOMAIN-CONTAINING PROTEIN"/>
    <property type="match status" value="1"/>
</dbReference>
<evidence type="ECO:0000259" key="2">
    <source>
        <dbReference type="PROSITE" id="PS50157"/>
    </source>
</evidence>
<evidence type="ECO:0000313" key="3">
    <source>
        <dbReference type="EMBL" id="CAH1960906.1"/>
    </source>
</evidence>
<feature type="domain" description="C2H2-type" evidence="2">
    <location>
        <begin position="50"/>
        <end position="78"/>
    </location>
</feature>
<dbReference type="SUPFAM" id="SSF57667">
    <property type="entry name" value="beta-beta-alpha zinc fingers"/>
    <property type="match status" value="1"/>
</dbReference>
<dbReference type="InterPro" id="IPR036236">
    <property type="entry name" value="Znf_C2H2_sf"/>
</dbReference>
<protein>
    <recommendedName>
        <fullName evidence="2">C2H2-type domain-containing protein</fullName>
    </recommendedName>
</protein>
<feature type="domain" description="C2H2-type" evidence="2">
    <location>
        <begin position="7"/>
        <end position="35"/>
    </location>
</feature>
<reference evidence="3" key="1">
    <citation type="submission" date="2022-03" db="EMBL/GenBank/DDBJ databases">
        <authorList>
            <person name="Sayadi A."/>
        </authorList>
    </citation>
    <scope>NUCLEOTIDE SEQUENCE</scope>
</reference>
<dbReference type="SMART" id="SM00355">
    <property type="entry name" value="ZnF_C2H2"/>
    <property type="match status" value="3"/>
</dbReference>
<dbReference type="PROSITE" id="PS00028">
    <property type="entry name" value="ZINC_FINGER_C2H2_1"/>
    <property type="match status" value="2"/>
</dbReference>
<evidence type="ECO:0000256" key="1">
    <source>
        <dbReference type="PROSITE-ProRule" id="PRU00042"/>
    </source>
</evidence>
<accession>A0A9P0NXJ0</accession>
<keyword evidence="1" id="KW-0479">Metal-binding</keyword>
<dbReference type="InterPro" id="IPR052797">
    <property type="entry name" value="RegFact_GeneExpr_CellDeath"/>
</dbReference>
<dbReference type="PROSITE" id="PS50157">
    <property type="entry name" value="ZINC_FINGER_C2H2_2"/>
    <property type="match status" value="2"/>
</dbReference>
<dbReference type="GO" id="GO:0008270">
    <property type="term" value="F:zinc ion binding"/>
    <property type="evidence" value="ECO:0007669"/>
    <property type="project" value="UniProtKB-KW"/>
</dbReference>